<dbReference type="RefSeq" id="WP_153117094.1">
    <property type="nucleotide sequence ID" value="NZ_JACIGE010000001.1"/>
</dbReference>
<accession>A0A840G363</accession>
<reference evidence="1 2" key="1">
    <citation type="submission" date="2020-08" db="EMBL/GenBank/DDBJ databases">
        <title>Genome sequencing of Purple Non-Sulfur Bacteria from various extreme environments.</title>
        <authorList>
            <person name="Mayer M."/>
        </authorList>
    </citation>
    <scope>NUCLEOTIDE SEQUENCE [LARGE SCALE GENOMIC DNA]</scope>
    <source>
        <strain evidence="1 2">2761</strain>
    </source>
</reference>
<organism evidence="1 2">
    <name type="scientific">Rhodocyclus tenuis</name>
    <name type="common">Rhodospirillum tenue</name>
    <dbReference type="NCBI Taxonomy" id="1066"/>
    <lineage>
        <taxon>Bacteria</taxon>
        <taxon>Pseudomonadati</taxon>
        <taxon>Pseudomonadota</taxon>
        <taxon>Betaproteobacteria</taxon>
        <taxon>Rhodocyclales</taxon>
        <taxon>Rhodocyclaceae</taxon>
        <taxon>Rhodocyclus</taxon>
    </lineage>
</organism>
<comment type="caution">
    <text evidence="1">The sequence shown here is derived from an EMBL/GenBank/DDBJ whole genome shotgun (WGS) entry which is preliminary data.</text>
</comment>
<dbReference type="EMBL" id="JACIGE010000001">
    <property type="protein sequence ID" value="MBB4245741.1"/>
    <property type="molecule type" value="Genomic_DNA"/>
</dbReference>
<keyword evidence="2" id="KW-1185">Reference proteome</keyword>
<gene>
    <name evidence="1" type="ORF">GGD90_000090</name>
</gene>
<name>A0A840G363_RHOTE</name>
<dbReference type="Proteomes" id="UP000587070">
    <property type="component" value="Unassembled WGS sequence"/>
</dbReference>
<proteinExistence type="predicted"/>
<evidence type="ECO:0000313" key="1">
    <source>
        <dbReference type="EMBL" id="MBB4245741.1"/>
    </source>
</evidence>
<sequence length="69" mass="7489">MTELQRRCGDCGFATQLKGSTTLVVCIAHLDYRSPESTAICDAFTAQQFFRVGNFSGAHAKDASTDKVD</sequence>
<evidence type="ECO:0000313" key="2">
    <source>
        <dbReference type="Proteomes" id="UP000587070"/>
    </source>
</evidence>
<dbReference type="AlphaFoldDB" id="A0A840G363"/>
<protein>
    <submittedName>
        <fullName evidence="1">Uncharacterized protein</fullName>
    </submittedName>
</protein>